<reference evidence="1" key="1">
    <citation type="submission" date="2014-11" db="EMBL/GenBank/DDBJ databases">
        <authorList>
            <person name="Amaro Gonzalez C."/>
        </authorList>
    </citation>
    <scope>NUCLEOTIDE SEQUENCE</scope>
</reference>
<name>A0A0E9RPK8_ANGAN</name>
<proteinExistence type="predicted"/>
<protein>
    <submittedName>
        <fullName evidence="1">Uncharacterized protein</fullName>
    </submittedName>
</protein>
<dbReference type="EMBL" id="GBXM01077835">
    <property type="protein sequence ID" value="JAH30742.1"/>
    <property type="molecule type" value="Transcribed_RNA"/>
</dbReference>
<accession>A0A0E9RPK8</accession>
<sequence length="23" mass="2555">MTNVTSVKYSCYNNVEKICSLAS</sequence>
<reference evidence="1" key="2">
    <citation type="journal article" date="2015" name="Fish Shellfish Immunol.">
        <title>Early steps in the European eel (Anguilla anguilla)-Vibrio vulnificus interaction in the gills: Role of the RtxA13 toxin.</title>
        <authorList>
            <person name="Callol A."/>
            <person name="Pajuelo D."/>
            <person name="Ebbesson L."/>
            <person name="Teles M."/>
            <person name="MacKenzie S."/>
            <person name="Amaro C."/>
        </authorList>
    </citation>
    <scope>NUCLEOTIDE SEQUENCE</scope>
</reference>
<evidence type="ECO:0000313" key="1">
    <source>
        <dbReference type="EMBL" id="JAH30742.1"/>
    </source>
</evidence>
<dbReference type="AlphaFoldDB" id="A0A0E9RPK8"/>
<organism evidence="1">
    <name type="scientific">Anguilla anguilla</name>
    <name type="common">European freshwater eel</name>
    <name type="synonym">Muraena anguilla</name>
    <dbReference type="NCBI Taxonomy" id="7936"/>
    <lineage>
        <taxon>Eukaryota</taxon>
        <taxon>Metazoa</taxon>
        <taxon>Chordata</taxon>
        <taxon>Craniata</taxon>
        <taxon>Vertebrata</taxon>
        <taxon>Euteleostomi</taxon>
        <taxon>Actinopterygii</taxon>
        <taxon>Neopterygii</taxon>
        <taxon>Teleostei</taxon>
        <taxon>Anguilliformes</taxon>
        <taxon>Anguillidae</taxon>
        <taxon>Anguilla</taxon>
    </lineage>
</organism>